<name>A0A483IV95_KLEPN</name>
<reference evidence="7" key="1">
    <citation type="submission" date="2019-01" db="EMBL/GenBank/DDBJ databases">
        <authorList>
            <person name="Lista F."/>
            <person name="Anselmo A."/>
        </authorList>
    </citation>
    <scope>NUCLEOTIDE SEQUENCE</scope>
    <source>
        <strain evidence="7">13S</strain>
    </source>
</reference>
<evidence type="ECO:0000256" key="1">
    <source>
        <dbReference type="ARBA" id="ARBA00019114"/>
    </source>
</evidence>
<dbReference type="NCBIfam" id="TIGR00594">
    <property type="entry name" value="polc"/>
    <property type="match status" value="1"/>
</dbReference>
<keyword evidence="2 7" id="KW-0808">Transferase</keyword>
<evidence type="ECO:0000256" key="4">
    <source>
        <dbReference type="ARBA" id="ARBA00022705"/>
    </source>
</evidence>
<evidence type="ECO:0000256" key="3">
    <source>
        <dbReference type="ARBA" id="ARBA00022695"/>
    </source>
</evidence>
<evidence type="ECO:0000313" key="7">
    <source>
        <dbReference type="EMBL" id="TCX36568.1"/>
    </source>
</evidence>
<evidence type="ECO:0000256" key="5">
    <source>
        <dbReference type="ARBA" id="ARBA00022932"/>
    </source>
</evidence>
<proteinExistence type="predicted"/>
<keyword evidence="4" id="KW-0235">DNA replication</keyword>
<dbReference type="InterPro" id="IPR003141">
    <property type="entry name" value="Pol/His_phosphatase_N"/>
</dbReference>
<dbReference type="EMBL" id="SDCJ01000016">
    <property type="protein sequence ID" value="TCX36568.1"/>
    <property type="molecule type" value="Genomic_DNA"/>
</dbReference>
<protein>
    <recommendedName>
        <fullName evidence="1">DNA polymerase III subunit alpha</fullName>
    </recommendedName>
</protein>
<dbReference type="GO" id="GO:0003887">
    <property type="term" value="F:DNA-directed DNA polymerase activity"/>
    <property type="evidence" value="ECO:0007669"/>
    <property type="project" value="UniProtKB-KW"/>
</dbReference>
<dbReference type="PANTHER" id="PTHR32294">
    <property type="entry name" value="DNA POLYMERASE III SUBUNIT ALPHA"/>
    <property type="match status" value="1"/>
</dbReference>
<accession>A0A483IV95</accession>
<dbReference type="InterPro" id="IPR040982">
    <property type="entry name" value="DNA_pol3_finger"/>
</dbReference>
<evidence type="ECO:0000256" key="2">
    <source>
        <dbReference type="ARBA" id="ARBA00022679"/>
    </source>
</evidence>
<dbReference type="AlphaFoldDB" id="A0A483IV95"/>
<dbReference type="Pfam" id="PF07733">
    <property type="entry name" value="DNA_pol3_alpha"/>
    <property type="match status" value="1"/>
</dbReference>
<dbReference type="InterPro" id="IPR004013">
    <property type="entry name" value="PHP_dom"/>
</dbReference>
<gene>
    <name evidence="7" type="primary">dnaE</name>
    <name evidence="7" type="ORF">ETE75_20090</name>
</gene>
<keyword evidence="5" id="KW-0239">DNA-directed DNA polymerase</keyword>
<evidence type="ECO:0000259" key="6">
    <source>
        <dbReference type="SMART" id="SM00481"/>
    </source>
</evidence>
<dbReference type="InterPro" id="IPR004805">
    <property type="entry name" value="DnaE2/DnaE/PolC"/>
</dbReference>
<dbReference type="GO" id="GO:0008408">
    <property type="term" value="F:3'-5' exonuclease activity"/>
    <property type="evidence" value="ECO:0007669"/>
    <property type="project" value="InterPro"/>
</dbReference>
<sequence length="790" mass="88325">MKALMVRTDFSLGESALKASRVAAAAKELGYTAIISADTMNLASIIPLQQSAGDDLAVICGVRLVISDNPFYEAAVRKAKEEGSEIPVCKLGRLYSFTALIKNDEGYKDLCELMTLGNRREQFHFFPRISLEQLAETYSKGNILLLTSDRDSIFHRQDFVKILTKLLEVGGRDNFYSVVYPIATPLYDQLNMKAMKVANALKIAPVAFYPAYYEKEEDADLRDIAHMVINNIKTDQPYRFHIPHQRDNSIQNRKHLLVRLMEFSKRMGVEGISSAMVNETQDEIIAACSWRWHEMPVSLPVMAEDEGDTLTRMAAEGLKRRLTTLEFGWKPPAEQYQVYINRLRYELSVLKKLGFCGYFLMVENLLSWARKQDIPVGPGRGSSAGSLVAWAIGITNIDPLRHGLLFERFINPERLDLPDADLDFSQAQRPRVLEYLEEHYGEKYVAGIPNFSYLGMASALRDTARIYGVSTEDMAVSKQLKPFDDEGLTLEETREQLGALDKYAKANPEAFDAACKLQSLMRSYGKHAAGVIVSGVPLTERTPVELRNGVRCIAFDKRFCESMGLIKLDVLGLATLDLLALAKRYIKENEGIDVNLDAIPLDDKRVLEGMALGETTGVFQFESGGMRNLLKNLGSGIKPMSFEMAVATTALYRPGPMQSGMMDTYVSVARGYEDAHSLHPSLDELTKETNGVLVYQEQIMKASQILAGFSLSEADMVRKAIGKKDIEKMKKIGADFSDRAQLGWLEVQTDDGQIVTVHRAALHPCSDGKKRTVEQAMKEDADIIEFDTSK</sequence>
<comment type="caution">
    <text evidence="7">The sequence shown here is derived from an EMBL/GenBank/DDBJ whole genome shotgun (WGS) entry which is preliminary data.</text>
</comment>
<dbReference type="PANTHER" id="PTHR32294:SF0">
    <property type="entry name" value="DNA POLYMERASE III SUBUNIT ALPHA"/>
    <property type="match status" value="1"/>
</dbReference>
<feature type="domain" description="Polymerase/histidinol phosphatase N-terminal" evidence="6">
    <location>
        <begin position="2"/>
        <end position="68"/>
    </location>
</feature>
<dbReference type="Pfam" id="PF02811">
    <property type="entry name" value="PHP"/>
    <property type="match status" value="1"/>
</dbReference>
<dbReference type="SMART" id="SM00481">
    <property type="entry name" value="POLIIIAc"/>
    <property type="match status" value="1"/>
</dbReference>
<dbReference type="InterPro" id="IPR011708">
    <property type="entry name" value="DNA_pol3_alpha_NTPase_dom"/>
</dbReference>
<organism evidence="7">
    <name type="scientific">Klebsiella pneumoniae</name>
    <dbReference type="NCBI Taxonomy" id="573"/>
    <lineage>
        <taxon>Bacteria</taxon>
        <taxon>Pseudomonadati</taxon>
        <taxon>Pseudomonadota</taxon>
        <taxon>Gammaproteobacteria</taxon>
        <taxon>Enterobacterales</taxon>
        <taxon>Enterobacteriaceae</taxon>
        <taxon>Klebsiella/Raoultella group</taxon>
        <taxon>Klebsiella</taxon>
        <taxon>Klebsiella pneumoniae complex</taxon>
    </lineage>
</organism>
<keyword evidence="3 7" id="KW-0548">Nucleotidyltransferase</keyword>
<dbReference type="Pfam" id="PF17657">
    <property type="entry name" value="DNA_pol3_finger"/>
    <property type="match status" value="1"/>
</dbReference>
<dbReference type="GO" id="GO:0006260">
    <property type="term" value="P:DNA replication"/>
    <property type="evidence" value="ECO:0007669"/>
    <property type="project" value="UniProtKB-KW"/>
</dbReference>
<dbReference type="Gene3D" id="3.20.20.140">
    <property type="entry name" value="Metal-dependent hydrolases"/>
    <property type="match status" value="1"/>
</dbReference>